<evidence type="ECO:0000256" key="1">
    <source>
        <dbReference type="ARBA" id="ARBA00005234"/>
    </source>
</evidence>
<keyword evidence="6" id="KW-1185">Reference proteome</keyword>
<dbReference type="Proteomes" id="UP001341840">
    <property type="component" value="Unassembled WGS sequence"/>
</dbReference>
<proteinExistence type="inferred from homology"/>
<dbReference type="InterPro" id="IPR003653">
    <property type="entry name" value="Peptidase_C48_C"/>
</dbReference>
<dbReference type="PROSITE" id="PS50600">
    <property type="entry name" value="ULP_PROTEASE"/>
    <property type="match status" value="1"/>
</dbReference>
<keyword evidence="2" id="KW-0645">Protease</keyword>
<evidence type="ECO:0000259" key="4">
    <source>
        <dbReference type="PROSITE" id="PS50600"/>
    </source>
</evidence>
<keyword evidence="3" id="KW-0378">Hydrolase</keyword>
<organism evidence="5 6">
    <name type="scientific">Stylosanthes scabra</name>
    <dbReference type="NCBI Taxonomy" id="79078"/>
    <lineage>
        <taxon>Eukaryota</taxon>
        <taxon>Viridiplantae</taxon>
        <taxon>Streptophyta</taxon>
        <taxon>Embryophyta</taxon>
        <taxon>Tracheophyta</taxon>
        <taxon>Spermatophyta</taxon>
        <taxon>Magnoliopsida</taxon>
        <taxon>eudicotyledons</taxon>
        <taxon>Gunneridae</taxon>
        <taxon>Pentapetalae</taxon>
        <taxon>rosids</taxon>
        <taxon>fabids</taxon>
        <taxon>Fabales</taxon>
        <taxon>Fabaceae</taxon>
        <taxon>Papilionoideae</taxon>
        <taxon>50 kb inversion clade</taxon>
        <taxon>dalbergioids sensu lato</taxon>
        <taxon>Dalbergieae</taxon>
        <taxon>Pterocarpus clade</taxon>
        <taxon>Stylosanthes</taxon>
    </lineage>
</organism>
<comment type="similarity">
    <text evidence="1">Belongs to the peptidase C48 family.</text>
</comment>
<name>A0ABU6ST58_9FABA</name>
<sequence>MGYHFTSMVEEAKMDLPIVQIMCILYNRENNEKFKYTTYCVPPLFLHNILEKYGPDYIDTKTGLPYKIETMPNLDALDYIDENNIKSSPFLFAPILYSHHWWLYVLDSKNSEPRRGDRIKLNRLASNILDQMRVCAGAETMFPRMTKNMVTHSLFPKYIRVPKQPNAFDCGVYVLKYMDIVNPSLLGKKNFTVPVWAEDELQRFREEFVERILYDSDNYYMHQAIKASNATARHPRPSTALQSPYT</sequence>
<gene>
    <name evidence="5" type="ORF">PIB30_081072</name>
</gene>
<evidence type="ECO:0000313" key="6">
    <source>
        <dbReference type="Proteomes" id="UP001341840"/>
    </source>
</evidence>
<protein>
    <recommendedName>
        <fullName evidence="4">Ubiquitin-like protease family profile domain-containing protein</fullName>
    </recommendedName>
</protein>
<feature type="domain" description="Ubiquitin-like protease family profile" evidence="4">
    <location>
        <begin position="1"/>
        <end position="181"/>
    </location>
</feature>
<reference evidence="5 6" key="1">
    <citation type="journal article" date="2023" name="Plants (Basel)">
        <title>Bridging the Gap: Combining Genomics and Transcriptomics Approaches to Understand Stylosanthes scabra, an Orphan Legume from the Brazilian Caatinga.</title>
        <authorList>
            <person name="Ferreira-Neto J.R.C."/>
            <person name="da Silva M.D."/>
            <person name="Binneck E."/>
            <person name="de Melo N.F."/>
            <person name="da Silva R.H."/>
            <person name="de Melo A.L.T.M."/>
            <person name="Pandolfi V."/>
            <person name="Bustamante F.O."/>
            <person name="Brasileiro-Vidal A.C."/>
            <person name="Benko-Iseppon A.M."/>
        </authorList>
    </citation>
    <scope>NUCLEOTIDE SEQUENCE [LARGE SCALE GENOMIC DNA]</scope>
    <source>
        <tissue evidence="5">Leaves</tissue>
    </source>
</reference>
<comment type="caution">
    <text evidence="5">The sequence shown here is derived from an EMBL/GenBank/DDBJ whole genome shotgun (WGS) entry which is preliminary data.</text>
</comment>
<evidence type="ECO:0000256" key="2">
    <source>
        <dbReference type="ARBA" id="ARBA00022670"/>
    </source>
</evidence>
<evidence type="ECO:0000313" key="5">
    <source>
        <dbReference type="EMBL" id="MED6139138.1"/>
    </source>
</evidence>
<dbReference type="InterPro" id="IPR038765">
    <property type="entry name" value="Papain-like_cys_pep_sf"/>
</dbReference>
<dbReference type="SUPFAM" id="SSF54001">
    <property type="entry name" value="Cysteine proteinases"/>
    <property type="match status" value="1"/>
</dbReference>
<accession>A0ABU6ST58</accession>
<dbReference type="Pfam" id="PF02902">
    <property type="entry name" value="Peptidase_C48"/>
    <property type="match status" value="1"/>
</dbReference>
<dbReference type="EMBL" id="JASCZI010061615">
    <property type="protein sequence ID" value="MED6139138.1"/>
    <property type="molecule type" value="Genomic_DNA"/>
</dbReference>
<evidence type="ECO:0000256" key="3">
    <source>
        <dbReference type="ARBA" id="ARBA00022801"/>
    </source>
</evidence>
<dbReference type="Gene3D" id="3.40.395.10">
    <property type="entry name" value="Adenoviral Proteinase, Chain A"/>
    <property type="match status" value="1"/>
</dbReference>